<name>A0A4U5LVL0_STECR</name>
<dbReference type="EMBL" id="AZBU02000011">
    <property type="protein sequence ID" value="TKR60182.1"/>
    <property type="molecule type" value="Genomic_DNA"/>
</dbReference>
<gene>
    <name evidence="1" type="ORF">L596_027471</name>
</gene>
<comment type="caution">
    <text evidence="1">The sequence shown here is derived from an EMBL/GenBank/DDBJ whole genome shotgun (WGS) entry which is preliminary data.</text>
</comment>
<keyword evidence="2" id="KW-1185">Reference proteome</keyword>
<dbReference type="Proteomes" id="UP000298663">
    <property type="component" value="Unassembled WGS sequence"/>
</dbReference>
<dbReference type="AlphaFoldDB" id="A0A4U5LVL0"/>
<accession>A0A4U5LVL0</accession>
<sequence>MMRFPATACFVCGWNTAFQSSPISHLWLANLFELEHDSQFCFEVSGNGEHCIVVGAVFSREGEPSSSVLLSTQLRFLFADGR</sequence>
<evidence type="ECO:0000313" key="2">
    <source>
        <dbReference type="Proteomes" id="UP000298663"/>
    </source>
</evidence>
<proteinExistence type="predicted"/>
<reference evidence="1 2" key="1">
    <citation type="journal article" date="2015" name="Genome Biol.">
        <title>Comparative genomics of Steinernema reveals deeply conserved gene regulatory networks.</title>
        <authorList>
            <person name="Dillman A.R."/>
            <person name="Macchietto M."/>
            <person name="Porter C.F."/>
            <person name="Rogers A."/>
            <person name="Williams B."/>
            <person name="Antoshechkin I."/>
            <person name="Lee M.M."/>
            <person name="Goodwin Z."/>
            <person name="Lu X."/>
            <person name="Lewis E.E."/>
            <person name="Goodrich-Blair H."/>
            <person name="Stock S.P."/>
            <person name="Adams B.J."/>
            <person name="Sternberg P.W."/>
            <person name="Mortazavi A."/>
        </authorList>
    </citation>
    <scope>NUCLEOTIDE SEQUENCE [LARGE SCALE GENOMIC DNA]</scope>
    <source>
        <strain evidence="1 2">ALL</strain>
    </source>
</reference>
<protein>
    <submittedName>
        <fullName evidence="1">Uncharacterized protein</fullName>
    </submittedName>
</protein>
<organism evidence="1 2">
    <name type="scientific">Steinernema carpocapsae</name>
    <name type="common">Entomopathogenic nematode</name>
    <dbReference type="NCBI Taxonomy" id="34508"/>
    <lineage>
        <taxon>Eukaryota</taxon>
        <taxon>Metazoa</taxon>
        <taxon>Ecdysozoa</taxon>
        <taxon>Nematoda</taxon>
        <taxon>Chromadorea</taxon>
        <taxon>Rhabditida</taxon>
        <taxon>Tylenchina</taxon>
        <taxon>Panagrolaimomorpha</taxon>
        <taxon>Strongyloidoidea</taxon>
        <taxon>Steinernematidae</taxon>
        <taxon>Steinernema</taxon>
    </lineage>
</organism>
<evidence type="ECO:0000313" key="1">
    <source>
        <dbReference type="EMBL" id="TKR60182.1"/>
    </source>
</evidence>
<reference evidence="1 2" key="2">
    <citation type="journal article" date="2019" name="G3 (Bethesda)">
        <title>Hybrid Assembly of the Genome of the Entomopathogenic Nematode Steinernema carpocapsae Identifies the X-Chromosome.</title>
        <authorList>
            <person name="Serra L."/>
            <person name="Macchietto M."/>
            <person name="Macias-Munoz A."/>
            <person name="McGill C.J."/>
            <person name="Rodriguez I.M."/>
            <person name="Rodriguez B."/>
            <person name="Murad R."/>
            <person name="Mortazavi A."/>
        </authorList>
    </citation>
    <scope>NUCLEOTIDE SEQUENCE [LARGE SCALE GENOMIC DNA]</scope>
    <source>
        <strain evidence="1 2">ALL</strain>
    </source>
</reference>